<dbReference type="EMBL" id="NKDB02000002">
    <property type="protein sequence ID" value="RKJ96939.1"/>
    <property type="molecule type" value="Genomic_DNA"/>
</dbReference>
<dbReference type="AlphaFoldDB" id="A0A420KCQ0"/>
<dbReference type="Gene3D" id="3.90.320.10">
    <property type="match status" value="1"/>
</dbReference>
<reference evidence="2 3" key="1">
    <citation type="submission" date="2018-09" db="EMBL/GenBank/DDBJ databases">
        <title>Genome comparison of Alicycliphilus sp. BQ1, a polyurethanolytic bacterium, with its closest phylogenetic relatives Alicycliphilus denitrificans BC and K601, unable to attack polyurethane.</title>
        <authorList>
            <person name="Loza-Tavera H."/>
            <person name="Lozano L."/>
            <person name="Cevallos M."/>
            <person name="Maya-Lucas O."/>
            <person name="Garcia-Mena J."/>
            <person name="Hernandez J."/>
        </authorList>
    </citation>
    <scope>NUCLEOTIDE SEQUENCE [LARGE SCALE GENOMIC DNA]</scope>
    <source>
        <strain evidence="2 3">BQ1</strain>
    </source>
</reference>
<sequence>MTVIAKSDARAAAPMWRSALQAVQEHVRRRGAHPARAVVLVPYAQLMAEAQRQWTRWQGDGFAPRFETTRNWARQLAGFVPQGLDFAHDVARDRFTGAALLERAGLAAQREMLLAPLLEAAGQLAPVAAAVAPGRRAEWLQQQRNVLGLAGEGSALRYEAAVARVALEWVAASRHATDVLFEPGVRAAVDALVLLQGFQPDALAQALCAAWGDRALALPLWQAPTGQGRVCLHRALDAEDEAQRAAACAIAHVQAGRVPVALAGTDRALVRRITALLQGAGLAARDENGWTLSTTRAAAQVMAALRACAWDAGSDAVLDWLKAVPVIEEPALRALEQWLRRNAVRRWSSAPGRAQGRPAIAATVAQVEALRAPMRAARPLAEWLRGLRQLLQASGQWDALQQDDAGERVLLELHLAEGLEDSLADAEGAGRRLSAGDFGHWADQVLESTRFKPDWAQDAAADLVVLPLPQLLARPFAALVLAGCDEKRLQAAPEPPGPWTQAQRQALALPTREALEAAQRAAWADALQTPWVDVLWRGSEGGEPLLASPLVLALPPALHAQAPQDTRLPRAVAPGATPRPWPVGARLPVAQLSASAYADLRHCPYRFYALRQLGLQEQDELEAELDKRDFGTWLHAVLQRFHEGLRDAPTRDAAERSARLDAAAEQAREQLGLAGSDFLPYASGWPQLRDGYLRWLEEHEAGGAQFAQAEVQAQQRLALGQGSLELVGKLDRIDEAKDAEGRAATLVIDYKTEGSQATRARVQAGTEDTQLAFYAALMPEGRSPLRAAYVNVGERGETRTFEAPGVEQLRDALLAGIRDDFDRIAQGAGLPALGEGSVCDWCAARGLCRKDFWKD</sequence>
<dbReference type="InterPro" id="IPR027417">
    <property type="entry name" value="P-loop_NTPase"/>
</dbReference>
<dbReference type="RefSeq" id="WP_094438477.1">
    <property type="nucleotide sequence ID" value="NZ_NKDB02000002.1"/>
</dbReference>
<proteinExistence type="predicted"/>
<evidence type="ECO:0000313" key="3">
    <source>
        <dbReference type="Proteomes" id="UP000216225"/>
    </source>
</evidence>
<organism evidence="2 3">
    <name type="scientific">Alicycliphilus denitrificans</name>
    <dbReference type="NCBI Taxonomy" id="179636"/>
    <lineage>
        <taxon>Bacteria</taxon>
        <taxon>Pseudomonadati</taxon>
        <taxon>Pseudomonadota</taxon>
        <taxon>Betaproteobacteria</taxon>
        <taxon>Burkholderiales</taxon>
        <taxon>Comamonadaceae</taxon>
        <taxon>Alicycliphilus</taxon>
    </lineage>
</organism>
<dbReference type="InterPro" id="IPR038726">
    <property type="entry name" value="PDDEXK_AddAB-type"/>
</dbReference>
<feature type="domain" description="PD-(D/E)XK endonuclease-like" evidence="1">
    <location>
        <begin position="591"/>
        <end position="849"/>
    </location>
</feature>
<dbReference type="InterPro" id="IPR011604">
    <property type="entry name" value="PDDEXK-like_dom_sf"/>
</dbReference>
<evidence type="ECO:0000313" key="2">
    <source>
        <dbReference type="EMBL" id="RKJ96939.1"/>
    </source>
</evidence>
<dbReference type="Pfam" id="PF12705">
    <property type="entry name" value="PDDEXK_1"/>
    <property type="match status" value="1"/>
</dbReference>
<dbReference type="Proteomes" id="UP000216225">
    <property type="component" value="Unassembled WGS sequence"/>
</dbReference>
<accession>A0A420KCQ0</accession>
<protein>
    <submittedName>
        <fullName evidence="2">PD-(D/E)XK nuclease family protein</fullName>
    </submittedName>
</protein>
<evidence type="ECO:0000259" key="1">
    <source>
        <dbReference type="Pfam" id="PF12705"/>
    </source>
</evidence>
<comment type="caution">
    <text evidence="2">The sequence shown here is derived from an EMBL/GenBank/DDBJ whole genome shotgun (WGS) entry which is preliminary data.</text>
</comment>
<dbReference type="SUPFAM" id="SSF52540">
    <property type="entry name" value="P-loop containing nucleoside triphosphate hydrolases"/>
    <property type="match status" value="1"/>
</dbReference>
<gene>
    <name evidence="2" type="ORF">CE154_013110</name>
</gene>
<name>A0A420KCQ0_9BURK</name>